<reference evidence="1" key="1">
    <citation type="submission" date="2020-09" db="EMBL/GenBank/DDBJ databases">
        <title>Genome-Enabled Discovery of Anthraquinone Biosynthesis in Senna tora.</title>
        <authorList>
            <person name="Kang S.-H."/>
            <person name="Pandey R.P."/>
            <person name="Lee C.-M."/>
            <person name="Sim J.-S."/>
            <person name="Jeong J.-T."/>
            <person name="Choi B.-S."/>
            <person name="Jung M."/>
            <person name="Ginzburg D."/>
            <person name="Zhao K."/>
            <person name="Won S.Y."/>
            <person name="Oh T.-J."/>
            <person name="Yu Y."/>
            <person name="Kim N.-H."/>
            <person name="Lee O.R."/>
            <person name="Lee T.-H."/>
            <person name="Bashyal P."/>
            <person name="Kim T.-S."/>
            <person name="Lee W.-H."/>
            <person name="Kawkins C."/>
            <person name="Kim C.-K."/>
            <person name="Kim J.S."/>
            <person name="Ahn B.O."/>
            <person name="Rhee S.Y."/>
            <person name="Sohng J.K."/>
        </authorList>
    </citation>
    <scope>NUCLEOTIDE SEQUENCE</scope>
    <source>
        <tissue evidence="1">Leaf</tissue>
    </source>
</reference>
<sequence length="28" mass="3103">MESVDHTTPHFKGGCWRNLSGGFLSPEI</sequence>
<proteinExistence type="predicted"/>
<dbReference type="EMBL" id="JAAIUW010000008">
    <property type="protein sequence ID" value="KAF7818337.1"/>
    <property type="molecule type" value="Genomic_DNA"/>
</dbReference>
<evidence type="ECO:0000313" key="2">
    <source>
        <dbReference type="Proteomes" id="UP000634136"/>
    </source>
</evidence>
<dbReference type="AlphaFoldDB" id="A0A834TAL8"/>
<gene>
    <name evidence="1" type="ORF">G2W53_023792</name>
</gene>
<name>A0A834TAL8_9FABA</name>
<dbReference type="Proteomes" id="UP000634136">
    <property type="component" value="Unassembled WGS sequence"/>
</dbReference>
<protein>
    <submittedName>
        <fullName evidence="1">Uncharacterized protein</fullName>
    </submittedName>
</protein>
<keyword evidence="2" id="KW-1185">Reference proteome</keyword>
<evidence type="ECO:0000313" key="1">
    <source>
        <dbReference type="EMBL" id="KAF7818337.1"/>
    </source>
</evidence>
<accession>A0A834TAL8</accession>
<organism evidence="1 2">
    <name type="scientific">Senna tora</name>
    <dbReference type="NCBI Taxonomy" id="362788"/>
    <lineage>
        <taxon>Eukaryota</taxon>
        <taxon>Viridiplantae</taxon>
        <taxon>Streptophyta</taxon>
        <taxon>Embryophyta</taxon>
        <taxon>Tracheophyta</taxon>
        <taxon>Spermatophyta</taxon>
        <taxon>Magnoliopsida</taxon>
        <taxon>eudicotyledons</taxon>
        <taxon>Gunneridae</taxon>
        <taxon>Pentapetalae</taxon>
        <taxon>rosids</taxon>
        <taxon>fabids</taxon>
        <taxon>Fabales</taxon>
        <taxon>Fabaceae</taxon>
        <taxon>Caesalpinioideae</taxon>
        <taxon>Cassia clade</taxon>
        <taxon>Senna</taxon>
    </lineage>
</organism>
<comment type="caution">
    <text evidence="1">The sequence shown here is derived from an EMBL/GenBank/DDBJ whole genome shotgun (WGS) entry which is preliminary data.</text>
</comment>